<organism evidence="1 2">
    <name type="scientific">Phytophthora megakarya</name>
    <dbReference type="NCBI Taxonomy" id="4795"/>
    <lineage>
        <taxon>Eukaryota</taxon>
        <taxon>Sar</taxon>
        <taxon>Stramenopiles</taxon>
        <taxon>Oomycota</taxon>
        <taxon>Peronosporomycetes</taxon>
        <taxon>Peronosporales</taxon>
        <taxon>Peronosporaceae</taxon>
        <taxon>Phytophthora</taxon>
    </lineage>
</organism>
<evidence type="ECO:0000313" key="2">
    <source>
        <dbReference type="Proteomes" id="UP000198211"/>
    </source>
</evidence>
<sequence length="290" mass="31579">MSFTQDGKLFPGGNQYNRFLKVLKGVLCGALIRDVLTEAGMTHGALGTHSARKGAATYVSSCSTSGPSAASICLRAGWTLPGVQDKYVRFKAAGDMVAGRYVAGLPFDSPDFAILPPFFNTQSGQIQDALELRQRIQVALDAIFPGVSPNLRQVCQFGLASLLYHKTFLQQNLPPTHLLFDTPLFDVNNELQLQWLQQRVECRKCQMDDYITATRIPSHVGLMTELASMRDTFAESFDSALKRHINGSVMSIEALEAAFASVLARSSLLQSAQHASGVEPTPRSANIVVL</sequence>
<keyword evidence="2" id="KW-1185">Reference proteome</keyword>
<accession>A0A225UNJ0</accession>
<name>A0A225UNJ0_9STRA</name>
<proteinExistence type="predicted"/>
<dbReference type="AlphaFoldDB" id="A0A225UNJ0"/>
<gene>
    <name evidence="1" type="ORF">PHMEG_00035653</name>
</gene>
<protein>
    <submittedName>
        <fullName evidence="1">Uncharacterized protein</fullName>
    </submittedName>
</protein>
<comment type="caution">
    <text evidence="1">The sequence shown here is derived from an EMBL/GenBank/DDBJ whole genome shotgun (WGS) entry which is preliminary data.</text>
</comment>
<evidence type="ECO:0000313" key="1">
    <source>
        <dbReference type="EMBL" id="OWY94575.1"/>
    </source>
</evidence>
<dbReference type="EMBL" id="NBNE01014148">
    <property type="protein sequence ID" value="OWY94575.1"/>
    <property type="molecule type" value="Genomic_DNA"/>
</dbReference>
<dbReference type="Proteomes" id="UP000198211">
    <property type="component" value="Unassembled WGS sequence"/>
</dbReference>
<reference evidence="2" key="1">
    <citation type="submission" date="2017-03" db="EMBL/GenBank/DDBJ databases">
        <title>Phytopthora megakarya and P. palmivora, two closely related causual agents of cacao black pod achieved similar genome size and gene model numbers by different mechanisms.</title>
        <authorList>
            <person name="Ali S."/>
            <person name="Shao J."/>
            <person name="Larry D.J."/>
            <person name="Kronmiller B."/>
            <person name="Shen D."/>
            <person name="Strem M.D."/>
            <person name="Melnick R.L."/>
            <person name="Guiltinan M.J."/>
            <person name="Tyler B.M."/>
            <person name="Meinhardt L.W."/>
            <person name="Bailey B.A."/>
        </authorList>
    </citation>
    <scope>NUCLEOTIDE SEQUENCE [LARGE SCALE GENOMIC DNA]</scope>
    <source>
        <strain evidence="2">zdho120</strain>
    </source>
</reference>
<dbReference type="OrthoDB" id="78603at2759"/>